<dbReference type="Pfam" id="PF06804">
    <property type="entry name" value="Lipoprotein_18"/>
    <property type="match status" value="1"/>
</dbReference>
<protein>
    <submittedName>
        <fullName evidence="2">Uncharacterized lipoprotein</fullName>
    </submittedName>
</protein>
<keyword evidence="2" id="KW-0449">Lipoprotein</keyword>
<dbReference type="AlphaFoldDB" id="A0A1H4B0N9"/>
<dbReference type="Gene3D" id="3.30.310.170">
    <property type="entry name" value="Outer membrane protein assembly factor BamC"/>
    <property type="match status" value="1"/>
</dbReference>
<dbReference type="RefSeq" id="WP_091341313.1">
    <property type="nucleotide sequence ID" value="NZ_FNRM01000003.1"/>
</dbReference>
<dbReference type="InterPro" id="IPR042268">
    <property type="entry name" value="BamC_C"/>
</dbReference>
<dbReference type="OrthoDB" id="5598420at2"/>
<feature type="chain" id="PRO_5011759675" evidence="1">
    <location>
        <begin position="22"/>
        <end position="348"/>
    </location>
</feature>
<gene>
    <name evidence="2" type="ORF">SAMN04488051_103117</name>
</gene>
<evidence type="ECO:0000313" key="2">
    <source>
        <dbReference type="EMBL" id="SEA41656.1"/>
    </source>
</evidence>
<evidence type="ECO:0000256" key="1">
    <source>
        <dbReference type="SAM" id="SignalP"/>
    </source>
</evidence>
<name>A0A1H4B0N9_ALKAM</name>
<dbReference type="EMBL" id="FNRM01000003">
    <property type="protein sequence ID" value="SEA41656.1"/>
    <property type="molecule type" value="Genomic_DNA"/>
</dbReference>
<dbReference type="Proteomes" id="UP000198773">
    <property type="component" value="Unassembled WGS sequence"/>
</dbReference>
<feature type="signal peptide" evidence="1">
    <location>
        <begin position="1"/>
        <end position="21"/>
    </location>
</feature>
<accession>A0A1H4B0N9</accession>
<sequence length="348" mass="39477">MHYSVTSCVLASLLLSGCSFFSSPKADPEPIVGQPLQVPAHLSAPPQPAQYDIPAVRYTVQRVDAQPPGLVLTLSSSSRVDEEETRARIWFDRTDYSGDLQPFLEQKLSEFFSANSIGYQQESELSWVTDWVVQTDTTGMWFWKSEQPRDQVRYRVSMEPRPHGRSVALLVEMLEHEYFDRGRALLPTGVKREETAFLNSFTAFVGDYEFRQAQLRRSRPVDTSLQLGVDGQGQPALLSEQPLEVVWSQLESLFEAVNLSVTDLNRSASTYYLRYEQPKQGFLSRLFRRKAMPTLPLTNGDYQVVLGRTQQQTSLSFRDKNGQILPESVVAQLESVLLTVVSETRLEL</sequence>
<dbReference type="InterPro" id="IPR010653">
    <property type="entry name" value="NlpB/DapX"/>
</dbReference>
<keyword evidence="1" id="KW-0732">Signal</keyword>
<dbReference type="STRING" id="152573.SAMN04488051_103117"/>
<organism evidence="2 3">
    <name type="scientific">Alkalimonas amylolytica</name>
    <dbReference type="NCBI Taxonomy" id="152573"/>
    <lineage>
        <taxon>Bacteria</taxon>
        <taxon>Pseudomonadati</taxon>
        <taxon>Pseudomonadota</taxon>
        <taxon>Gammaproteobacteria</taxon>
        <taxon>Alkalimonas</taxon>
    </lineage>
</organism>
<proteinExistence type="predicted"/>
<evidence type="ECO:0000313" key="3">
    <source>
        <dbReference type="Proteomes" id="UP000198773"/>
    </source>
</evidence>
<reference evidence="2 3" key="1">
    <citation type="submission" date="2016-10" db="EMBL/GenBank/DDBJ databases">
        <authorList>
            <person name="de Groot N.N."/>
        </authorList>
    </citation>
    <scope>NUCLEOTIDE SEQUENCE [LARGE SCALE GENOMIC DNA]</scope>
    <source>
        <strain evidence="2 3">CGMCC 1.3430</strain>
    </source>
</reference>
<keyword evidence="3" id="KW-1185">Reference proteome</keyword>